<dbReference type="Pfam" id="PF02537">
    <property type="entry name" value="CRCB"/>
    <property type="match status" value="1"/>
</dbReference>
<evidence type="ECO:0000256" key="8">
    <source>
        <dbReference type="ARBA" id="ARBA00035585"/>
    </source>
</evidence>
<sequence>MNEFVLAASVGITGGCGAALRYLVDQSLTEILGARFPWGTMIVNLTGSLALGLLAGVVSGGPWFTILAMGLLGGYTTFSTANLEMLRLVREKRYAASLLHGPGMLLGCTALAVVGILITSG</sequence>
<evidence type="ECO:0000256" key="6">
    <source>
        <dbReference type="ARBA" id="ARBA00023303"/>
    </source>
</evidence>
<evidence type="ECO:0000256" key="3">
    <source>
        <dbReference type="ARBA" id="ARBA00022692"/>
    </source>
</evidence>
<dbReference type="GO" id="GO:0062054">
    <property type="term" value="F:fluoride channel activity"/>
    <property type="evidence" value="ECO:0007669"/>
    <property type="project" value="UniProtKB-UniRule"/>
</dbReference>
<dbReference type="PANTHER" id="PTHR28259:SF1">
    <property type="entry name" value="FLUORIDE EXPORT PROTEIN 1-RELATED"/>
    <property type="match status" value="1"/>
</dbReference>
<accession>A0A895XKQ7</accession>
<evidence type="ECO:0000256" key="10">
    <source>
        <dbReference type="HAMAP-Rule" id="MF_00454"/>
    </source>
</evidence>
<feature type="binding site" evidence="10">
    <location>
        <position position="73"/>
    </location>
    <ligand>
        <name>Na(+)</name>
        <dbReference type="ChEBI" id="CHEBI:29101"/>
        <note>structural</note>
    </ligand>
</feature>
<keyword evidence="10" id="KW-0479">Metal-binding</keyword>
<dbReference type="AlphaFoldDB" id="A0A895XKQ7"/>
<organism evidence="11 12">
    <name type="scientific">Natronoglycomyces albus</name>
    <dbReference type="NCBI Taxonomy" id="2811108"/>
    <lineage>
        <taxon>Bacteria</taxon>
        <taxon>Bacillati</taxon>
        <taxon>Actinomycetota</taxon>
        <taxon>Actinomycetes</taxon>
        <taxon>Glycomycetales</taxon>
        <taxon>Glycomycetaceae</taxon>
        <taxon>Natronoglycomyces</taxon>
    </lineage>
</organism>
<evidence type="ECO:0000313" key="12">
    <source>
        <dbReference type="Proteomes" id="UP000662939"/>
    </source>
</evidence>
<evidence type="ECO:0000256" key="9">
    <source>
        <dbReference type="ARBA" id="ARBA00049940"/>
    </source>
</evidence>
<feature type="transmembrane region" description="Helical" evidence="10">
    <location>
        <begin position="6"/>
        <end position="24"/>
    </location>
</feature>
<dbReference type="PANTHER" id="PTHR28259">
    <property type="entry name" value="FLUORIDE EXPORT PROTEIN 1-RELATED"/>
    <property type="match status" value="1"/>
</dbReference>
<keyword evidence="12" id="KW-1185">Reference proteome</keyword>
<evidence type="ECO:0000256" key="5">
    <source>
        <dbReference type="ARBA" id="ARBA00023136"/>
    </source>
</evidence>
<feature type="transmembrane region" description="Helical" evidence="10">
    <location>
        <begin position="36"/>
        <end position="57"/>
    </location>
</feature>
<keyword evidence="3 10" id="KW-0812">Transmembrane</keyword>
<keyword evidence="2 10" id="KW-1003">Cell membrane</keyword>
<dbReference type="KEGG" id="nav:JQS30_01585"/>
<evidence type="ECO:0000256" key="7">
    <source>
        <dbReference type="ARBA" id="ARBA00035120"/>
    </source>
</evidence>
<comment type="activity regulation">
    <text evidence="10">Na(+) is not transported, but it plays an essential structural role and its presence is essential for fluoride channel function.</text>
</comment>
<dbReference type="GO" id="GO:0046872">
    <property type="term" value="F:metal ion binding"/>
    <property type="evidence" value="ECO:0007669"/>
    <property type="project" value="UniProtKB-KW"/>
</dbReference>
<dbReference type="HAMAP" id="MF_00454">
    <property type="entry name" value="FluC"/>
    <property type="match status" value="1"/>
</dbReference>
<evidence type="ECO:0000256" key="2">
    <source>
        <dbReference type="ARBA" id="ARBA00022475"/>
    </source>
</evidence>
<feature type="transmembrane region" description="Helical" evidence="10">
    <location>
        <begin position="63"/>
        <end position="83"/>
    </location>
</feature>
<gene>
    <name evidence="10" type="primary">fluC</name>
    <name evidence="10" type="synonym">crcB</name>
    <name evidence="11" type="ORF">JQS30_01585</name>
</gene>
<proteinExistence type="inferred from homology"/>
<comment type="function">
    <text evidence="9 10">Fluoride-specific ion channel. Important for reducing fluoride concentration in the cell, thus reducing its toxicity.</text>
</comment>
<protein>
    <recommendedName>
        <fullName evidence="10">Fluoride-specific ion channel FluC</fullName>
    </recommendedName>
</protein>
<evidence type="ECO:0000256" key="4">
    <source>
        <dbReference type="ARBA" id="ARBA00022989"/>
    </source>
</evidence>
<keyword evidence="4 10" id="KW-1133">Transmembrane helix</keyword>
<keyword evidence="10" id="KW-0915">Sodium</keyword>
<keyword evidence="10" id="KW-0406">Ion transport</keyword>
<dbReference type="EMBL" id="CP070496">
    <property type="protein sequence ID" value="QSB05647.1"/>
    <property type="molecule type" value="Genomic_DNA"/>
</dbReference>
<feature type="transmembrane region" description="Helical" evidence="10">
    <location>
        <begin position="95"/>
        <end position="118"/>
    </location>
</feature>
<dbReference type="GO" id="GO:0140114">
    <property type="term" value="P:cellular detoxification of fluoride"/>
    <property type="evidence" value="ECO:0007669"/>
    <property type="project" value="UniProtKB-UniRule"/>
</dbReference>
<dbReference type="InterPro" id="IPR003691">
    <property type="entry name" value="FluC"/>
</dbReference>
<comment type="catalytic activity">
    <reaction evidence="8">
        <text>fluoride(in) = fluoride(out)</text>
        <dbReference type="Rhea" id="RHEA:76159"/>
        <dbReference type="ChEBI" id="CHEBI:17051"/>
    </reaction>
    <physiologicalReaction direction="left-to-right" evidence="8">
        <dbReference type="Rhea" id="RHEA:76160"/>
    </physiologicalReaction>
</comment>
<reference evidence="11" key="1">
    <citation type="submission" date="2021-02" db="EMBL/GenBank/DDBJ databases">
        <title>Natronoglycomyces albus gen. nov., sp. nov, a haloalkaliphilic actinobacterium from a soda solonchak soil.</title>
        <authorList>
            <person name="Sorokin D.Y."/>
            <person name="Khijniak T.V."/>
            <person name="Zakharycheva A.P."/>
            <person name="Boueva O.V."/>
            <person name="Ariskina E.V."/>
            <person name="Hahnke R.L."/>
            <person name="Bunk B."/>
            <person name="Sproer C."/>
            <person name="Schumann P."/>
            <person name="Evtushenko L.I."/>
            <person name="Kublanov I.V."/>
        </authorList>
    </citation>
    <scope>NUCLEOTIDE SEQUENCE</scope>
    <source>
        <strain evidence="11">DSM 106290</strain>
    </source>
</reference>
<name>A0A895XKQ7_9ACTN</name>
<keyword evidence="5 10" id="KW-0472">Membrane</keyword>
<dbReference type="Proteomes" id="UP000662939">
    <property type="component" value="Chromosome"/>
</dbReference>
<comment type="similarity">
    <text evidence="7 10">Belongs to the fluoride channel Fluc/FEX (TC 1.A.43) family.</text>
</comment>
<keyword evidence="6 10" id="KW-0407">Ion channel</keyword>
<dbReference type="GO" id="GO:0005886">
    <property type="term" value="C:plasma membrane"/>
    <property type="evidence" value="ECO:0007669"/>
    <property type="project" value="UniProtKB-SubCell"/>
</dbReference>
<dbReference type="RefSeq" id="WP_213171659.1">
    <property type="nucleotide sequence ID" value="NZ_CP070496.1"/>
</dbReference>
<feature type="binding site" evidence="10">
    <location>
        <position position="76"/>
    </location>
    <ligand>
        <name>Na(+)</name>
        <dbReference type="ChEBI" id="CHEBI:29101"/>
        <note>structural</note>
    </ligand>
</feature>
<evidence type="ECO:0000256" key="1">
    <source>
        <dbReference type="ARBA" id="ARBA00004651"/>
    </source>
</evidence>
<comment type="subcellular location">
    <subcellularLocation>
        <location evidence="1 10">Cell membrane</location>
        <topology evidence="1 10">Multi-pass membrane protein</topology>
    </subcellularLocation>
</comment>
<evidence type="ECO:0000313" key="11">
    <source>
        <dbReference type="EMBL" id="QSB05647.1"/>
    </source>
</evidence>
<keyword evidence="10" id="KW-0813">Transport</keyword>